<evidence type="ECO:0000313" key="2">
    <source>
        <dbReference type="Proteomes" id="UP000019027"/>
    </source>
</evidence>
<gene>
    <name evidence="1" type="ORF">TES1_0315</name>
</gene>
<dbReference type="AlphaFoldDB" id="W0I122"/>
<protein>
    <recommendedName>
        <fullName evidence="3">Lipoprotein</fullName>
    </recommendedName>
</protein>
<dbReference type="GeneID" id="24906901"/>
<keyword evidence="2" id="KW-1185">Reference proteome</keyword>
<dbReference type="RefSeq" id="WP_042679631.1">
    <property type="nucleotide sequence ID" value="NZ_CP006965.1"/>
</dbReference>
<proteinExistence type="predicted"/>
<organism evidence="1 2">
    <name type="scientific">Thermococcus paralvinellae</name>
    <dbReference type="NCBI Taxonomy" id="582419"/>
    <lineage>
        <taxon>Archaea</taxon>
        <taxon>Methanobacteriati</taxon>
        <taxon>Methanobacteriota</taxon>
        <taxon>Thermococci</taxon>
        <taxon>Thermococcales</taxon>
        <taxon>Thermococcaceae</taxon>
        <taxon>Thermococcus</taxon>
    </lineage>
</organism>
<reference evidence="1 2" key="1">
    <citation type="journal article" date="2014" name="Int. J. Syst. Evol. Microbiol.">
        <title>Thermococcus paralvinellae sp. nov. and Thermococcus cleftensis sp. nov. of hyperthermophilic heterotrophs from deep-sea hydrothermal vents.</title>
        <authorList>
            <person name="Hensley S.A."/>
            <person name="Jung J.H."/>
            <person name="Park C.S."/>
            <person name="Holden J.F."/>
        </authorList>
    </citation>
    <scope>NUCLEOTIDE SEQUENCE [LARGE SCALE GENOMIC DNA]</scope>
    <source>
        <strain evidence="1 2">ES1</strain>
    </source>
</reference>
<sequence length="275" mass="31652">MKKLLGLLVIIILAISFSGCLQSSKPLTKETILQAIDNVDTYTYEKKMVMKYPSLTREVYIYSGIKRKEKQFFELLEIKATYTDGGLYKTRMLQYFDGSKNYVRMETNQNGKLQNGTWVFTLSDLYKTYEQYYPGLTKEEILNKFIESRDELLNVKDILSDANITGIKKQGSSYEIHFVLSKQYISTPSIMASYPNSTAVQDYINVMRKLVKENIAGVLLVDKNGRPLLLTMKSNAKITYLYSNETISATGEYTIRFTYEYKLPEWAKELKGAKG</sequence>
<evidence type="ECO:0008006" key="3">
    <source>
        <dbReference type="Google" id="ProtNLM"/>
    </source>
</evidence>
<dbReference type="EMBL" id="CP006965">
    <property type="protein sequence ID" value="AHF79709.1"/>
    <property type="molecule type" value="Genomic_DNA"/>
</dbReference>
<accession>W0I122</accession>
<dbReference type="KEGG" id="ths:TES1_0315"/>
<evidence type="ECO:0000313" key="1">
    <source>
        <dbReference type="EMBL" id="AHF79709.1"/>
    </source>
</evidence>
<dbReference type="STRING" id="582419.TES1_0315"/>
<dbReference type="HOGENOM" id="CLU_088146_0_0_2"/>
<dbReference type="Proteomes" id="UP000019027">
    <property type="component" value="Chromosome"/>
</dbReference>
<dbReference type="OrthoDB" id="98975at2157"/>
<name>W0I122_9EURY</name>
<dbReference type="PROSITE" id="PS51257">
    <property type="entry name" value="PROKAR_LIPOPROTEIN"/>
    <property type="match status" value="1"/>
</dbReference>